<dbReference type="AlphaFoldDB" id="A0A328B714"/>
<feature type="domain" description="GmrSD restriction endonucleases N-terminal" evidence="1">
    <location>
        <begin position="23"/>
        <end position="236"/>
    </location>
</feature>
<dbReference type="EMBL" id="QHKM01000014">
    <property type="protein sequence ID" value="RAK62425.1"/>
    <property type="molecule type" value="Genomic_DNA"/>
</dbReference>
<evidence type="ECO:0000259" key="2">
    <source>
        <dbReference type="Pfam" id="PF07510"/>
    </source>
</evidence>
<protein>
    <recommendedName>
        <fullName evidence="5">DUF262 domain-containing protein</fullName>
    </recommendedName>
</protein>
<organism evidence="3 4">
    <name type="scientific">Hymenobacter edaphi</name>
    <dbReference type="NCBI Taxonomy" id="2211146"/>
    <lineage>
        <taxon>Bacteria</taxon>
        <taxon>Pseudomonadati</taxon>
        <taxon>Bacteroidota</taxon>
        <taxon>Cytophagia</taxon>
        <taxon>Cytophagales</taxon>
        <taxon>Hymenobacteraceae</taxon>
        <taxon>Hymenobacter</taxon>
    </lineage>
</organism>
<dbReference type="PANTHER" id="PTHR35149:SF2">
    <property type="entry name" value="DUF262 DOMAIN-CONTAINING PROTEIN"/>
    <property type="match status" value="1"/>
</dbReference>
<reference evidence="4" key="1">
    <citation type="submission" date="2018-05" db="EMBL/GenBank/DDBJ databases">
        <authorList>
            <person name="Nie L."/>
        </authorList>
    </citation>
    <scope>NUCLEOTIDE SEQUENCE [LARGE SCALE GENOMIC DNA]</scope>
    <source>
        <strain evidence="4">NL</strain>
    </source>
</reference>
<feature type="domain" description="GmrSD restriction endonucleases C-terminal" evidence="2">
    <location>
        <begin position="413"/>
        <end position="581"/>
    </location>
</feature>
<dbReference type="Pfam" id="PF03235">
    <property type="entry name" value="GmrSD_N"/>
    <property type="match status" value="1"/>
</dbReference>
<dbReference type="Proteomes" id="UP000248553">
    <property type="component" value="Unassembled WGS sequence"/>
</dbReference>
<evidence type="ECO:0000259" key="1">
    <source>
        <dbReference type="Pfam" id="PF03235"/>
    </source>
</evidence>
<dbReference type="Pfam" id="PF07510">
    <property type="entry name" value="GmrSD_C"/>
    <property type="match status" value="1"/>
</dbReference>
<dbReference type="InterPro" id="IPR004919">
    <property type="entry name" value="GmrSD_N"/>
</dbReference>
<evidence type="ECO:0000313" key="3">
    <source>
        <dbReference type="EMBL" id="RAK62425.1"/>
    </source>
</evidence>
<dbReference type="PANTHER" id="PTHR35149">
    <property type="entry name" value="SLL5132 PROTEIN"/>
    <property type="match status" value="1"/>
</dbReference>
<dbReference type="OrthoDB" id="9798761at2"/>
<proteinExistence type="predicted"/>
<evidence type="ECO:0000313" key="4">
    <source>
        <dbReference type="Proteomes" id="UP000248553"/>
    </source>
</evidence>
<dbReference type="InterPro" id="IPR011089">
    <property type="entry name" value="GmrSD_C"/>
</dbReference>
<comment type="caution">
    <text evidence="3">The sequence shown here is derived from an EMBL/GenBank/DDBJ whole genome shotgun (WGS) entry which is preliminary data.</text>
</comment>
<gene>
    <name evidence="3" type="ORF">DLM85_23775</name>
</gene>
<evidence type="ECO:0008006" key="5">
    <source>
        <dbReference type="Google" id="ProtNLM"/>
    </source>
</evidence>
<keyword evidence="4" id="KW-1185">Reference proteome</keyword>
<sequence length="586" mass="67058">MTELVFSIKDIFDDSGQDGCLTQYQSNAYHIPAYQRGYKWGAEPTGAVTILLQDLWHAFEAFQRQEKKEYYLQYITVKKGTMVVKGRPQNCLEVIDGQQRLTTLSIVISMLSALLGRPNLSAGKLHYAIRQDFFSDYIYRSDDLKAFVGKDWQELAAVPAMNKQDIHYLHAAARRADAFFQKRQAEELLAFEQYLLRYVKLIVNSVEAHIQSETVFKNLNSNKVPLSETELIKALVITRIGRAGITAERKGFKEVMESRLNLGRLWDEMSRWANRPEINSLYFEGQADGMYQLLLLTALCLGGKETELGATKHSTGLLLFNFYNQYADIGQVYTTLKDVQAALMDWYADVHTYNLIGYCRFVKGSGNNTLTFLKNCWNCRTKPALQRFLGESKAKLLPTQDLAALRYGQDDNHLHAVLLHLSVFVKGKPIRFNFHEFVTEKWSLEHIFPQSPEGKEAVLDSDQKKAVKEMLGASLDDTLGQILDKAKRSDDEKQLYYRALQNESRLNSIGNMCLLTSGDNSSNGCMFFKEKRRNVLRLLQQGSFVPQHTFDVFSKMIRQLQSDDLSTWTAADIDHHREHISQLISN</sequence>
<name>A0A328B714_9BACT</name>
<accession>A0A328B714</accession>
<dbReference type="RefSeq" id="WP_111480686.1">
    <property type="nucleotide sequence ID" value="NZ_QHKM01000014.1"/>
</dbReference>